<dbReference type="PANTHER" id="PTHR33990:SF1">
    <property type="entry name" value="PROTEIN YJDN"/>
    <property type="match status" value="1"/>
</dbReference>
<sequence>MRSASPYIFIENCLEIMEYYRNILNGEIQNVRQTEDGKCLHAELVVGDSIINFSDDFGVTKQGDHIRVSLKCESEEEITRVYNDLSVSGNVTVELQQTNWGALHANLIDQFGVGWLLNFQK</sequence>
<reference evidence="1" key="1">
    <citation type="submission" date="2023-07" db="EMBL/GenBank/DDBJ databases">
        <title>Ureibacillus sp. isolated from freshwater well.</title>
        <authorList>
            <person name="Kirdat K."/>
            <person name="Bhatt A."/>
            <person name="Teware R."/>
            <person name="Bhavsar Y."/>
            <person name="Yadav A."/>
        </authorList>
    </citation>
    <scope>NUCLEOTIDE SEQUENCE</scope>
    <source>
        <strain evidence="1">BA0131</strain>
    </source>
</reference>
<dbReference type="Gene3D" id="3.10.180.10">
    <property type="entry name" value="2,3-Dihydroxybiphenyl 1,2-Dioxygenase, domain 1"/>
    <property type="match status" value="1"/>
</dbReference>
<protein>
    <submittedName>
        <fullName evidence="1">VOC family protein</fullName>
    </submittedName>
</protein>
<dbReference type="InterPro" id="IPR029068">
    <property type="entry name" value="Glyas_Bleomycin-R_OHBP_Dase"/>
</dbReference>
<dbReference type="RefSeq" id="WP_301136089.1">
    <property type="nucleotide sequence ID" value="NZ_JAUHTQ010000001.1"/>
</dbReference>
<dbReference type="SUPFAM" id="SSF54593">
    <property type="entry name" value="Glyoxalase/Bleomycin resistance protein/Dihydroxybiphenyl dioxygenase"/>
    <property type="match status" value="1"/>
</dbReference>
<evidence type="ECO:0000313" key="1">
    <source>
        <dbReference type="EMBL" id="MDN4491975.1"/>
    </source>
</evidence>
<proteinExistence type="predicted"/>
<name>A0ABT8GKN7_9BACL</name>
<dbReference type="EMBL" id="JAUHTQ010000001">
    <property type="protein sequence ID" value="MDN4491975.1"/>
    <property type="molecule type" value="Genomic_DNA"/>
</dbReference>
<dbReference type="Proteomes" id="UP001172743">
    <property type="component" value="Unassembled WGS sequence"/>
</dbReference>
<accession>A0ABT8GKN7</accession>
<comment type="caution">
    <text evidence="1">The sequence shown here is derived from an EMBL/GenBank/DDBJ whole genome shotgun (WGS) entry which is preliminary data.</text>
</comment>
<organism evidence="1 2">
    <name type="scientific">Ureibacillus aquaedulcis</name>
    <dbReference type="NCBI Taxonomy" id="3058421"/>
    <lineage>
        <taxon>Bacteria</taxon>
        <taxon>Bacillati</taxon>
        <taxon>Bacillota</taxon>
        <taxon>Bacilli</taxon>
        <taxon>Bacillales</taxon>
        <taxon>Caryophanaceae</taxon>
        <taxon>Ureibacillus</taxon>
    </lineage>
</organism>
<keyword evidence="2" id="KW-1185">Reference proteome</keyword>
<evidence type="ECO:0000313" key="2">
    <source>
        <dbReference type="Proteomes" id="UP001172743"/>
    </source>
</evidence>
<dbReference type="PANTHER" id="PTHR33990">
    <property type="entry name" value="PROTEIN YJDN-RELATED"/>
    <property type="match status" value="1"/>
</dbReference>
<gene>
    <name evidence="1" type="ORF">QYB95_00365</name>
</gene>